<dbReference type="PATRIC" id="fig|429727.3.peg.1154"/>
<comment type="caution">
    <text evidence="1">The sequence shown here is derived from an EMBL/GenBank/DDBJ whole genome shotgun (WGS) entry which is preliminary data.</text>
</comment>
<organism evidence="1 2">
    <name type="scientific">Devosia chinhatensis</name>
    <dbReference type="NCBI Taxonomy" id="429727"/>
    <lineage>
        <taxon>Bacteria</taxon>
        <taxon>Pseudomonadati</taxon>
        <taxon>Pseudomonadota</taxon>
        <taxon>Alphaproteobacteria</taxon>
        <taxon>Hyphomicrobiales</taxon>
        <taxon>Devosiaceae</taxon>
        <taxon>Devosia</taxon>
    </lineage>
</organism>
<dbReference type="Gene3D" id="4.10.410.40">
    <property type="match status" value="1"/>
</dbReference>
<accession>A0A0F5FQ44</accession>
<evidence type="ECO:0008006" key="3">
    <source>
        <dbReference type="Google" id="ProtNLM"/>
    </source>
</evidence>
<dbReference type="EMBL" id="JZEY01000054">
    <property type="protein sequence ID" value="KKB10297.1"/>
    <property type="molecule type" value="Genomic_DNA"/>
</dbReference>
<evidence type="ECO:0000313" key="1">
    <source>
        <dbReference type="EMBL" id="KKB10297.1"/>
    </source>
</evidence>
<dbReference type="OrthoDB" id="6976379at2"/>
<evidence type="ECO:0000313" key="2">
    <source>
        <dbReference type="Proteomes" id="UP000033649"/>
    </source>
</evidence>
<gene>
    <name evidence="1" type="ORF">VE26_05580</name>
</gene>
<protein>
    <recommendedName>
        <fullName evidence="3">Tail protein</fullName>
    </recommendedName>
</protein>
<name>A0A0F5FQ44_9HYPH</name>
<sequence length="174" mass="18041">MSQSFPVAGRKIYMHAVVLVPPVSGLLDAADFPDIDDADWGGIGKWQTMGNLGGDQATITSSYLNEEYDDVQMGTKNPGVMSNTFGVVPADAGQIALYAAAGDKALRAFLVEFPDAPTGASAHGTIRLFAAYVKEPVEQGGEANTMGMMTVELVKFKNTVRVAAAATGGPVGGA</sequence>
<reference evidence="1 2" key="1">
    <citation type="submission" date="2015-03" db="EMBL/GenBank/DDBJ databases">
        <authorList>
            <person name="Hassan Y."/>
            <person name="Lepp D."/>
            <person name="Li X.-Z."/>
            <person name="Zhou T."/>
        </authorList>
    </citation>
    <scope>NUCLEOTIDE SEQUENCE [LARGE SCALE GENOMIC DNA]</scope>
    <source>
        <strain evidence="1 2">IPL18</strain>
    </source>
</reference>
<dbReference type="STRING" id="429727.VE26_05580"/>
<proteinExistence type="predicted"/>
<keyword evidence="2" id="KW-1185">Reference proteome</keyword>
<dbReference type="AlphaFoldDB" id="A0A0F5FQ44"/>
<dbReference type="RefSeq" id="WP_046105059.1">
    <property type="nucleotide sequence ID" value="NZ_JZEY01000054.1"/>
</dbReference>
<dbReference type="Proteomes" id="UP000033649">
    <property type="component" value="Unassembled WGS sequence"/>
</dbReference>